<dbReference type="InterPro" id="IPR048454">
    <property type="entry name" value="YetF_N"/>
</dbReference>
<evidence type="ECO:0000259" key="9">
    <source>
        <dbReference type="Pfam" id="PF20730"/>
    </source>
</evidence>
<dbReference type="InterPro" id="IPR023090">
    <property type="entry name" value="UPF0702_alpha/beta_dom_sf"/>
</dbReference>
<comment type="subcellular location">
    <subcellularLocation>
        <location evidence="1">Cell membrane</location>
        <topology evidence="1">Multi-pass membrane protein</topology>
    </subcellularLocation>
</comment>
<evidence type="ECO:0000313" key="11">
    <source>
        <dbReference type="Proteomes" id="UP000233343"/>
    </source>
</evidence>
<keyword evidence="5 7" id="KW-1133">Transmembrane helix</keyword>
<proteinExistence type="inferred from homology"/>
<evidence type="ECO:0000256" key="7">
    <source>
        <dbReference type="SAM" id="Phobius"/>
    </source>
</evidence>
<dbReference type="EMBL" id="PISD01000031">
    <property type="protein sequence ID" value="PKG28168.1"/>
    <property type="molecule type" value="Genomic_DNA"/>
</dbReference>
<sequence>MNEYLHIALVLVVGFVSLFLMTKFLGKSQISQITPFDFISAIVLGELVGNALYDENTGIGQMLFSVALWTILIFTTETITQKYRKSRKFLEGDFSMVIKKGKIDYQELKKNHMDLNQLQELLRAKDIFSIRECEYAFLETNGSISALKKAPFAHPTIDDLKMKYPKVHIPINLILDGEILEENLGNIGWDRENLFSELEKKGFKDEKDVLFAEWKKEEGLYVQSY</sequence>
<dbReference type="Pfam" id="PF04239">
    <property type="entry name" value="DUF421"/>
    <property type="match status" value="1"/>
</dbReference>
<dbReference type="GO" id="GO:0005886">
    <property type="term" value="C:plasma membrane"/>
    <property type="evidence" value="ECO:0007669"/>
    <property type="project" value="UniProtKB-SubCell"/>
</dbReference>
<feature type="transmembrane region" description="Helical" evidence="7">
    <location>
        <begin position="59"/>
        <end position="79"/>
    </location>
</feature>
<dbReference type="Pfam" id="PF20730">
    <property type="entry name" value="YetF_N"/>
    <property type="match status" value="1"/>
</dbReference>
<feature type="domain" description="YetF-like N-terminal transmembrane" evidence="9">
    <location>
        <begin position="4"/>
        <end position="78"/>
    </location>
</feature>
<reference evidence="10 11" key="1">
    <citation type="journal article" date="2010" name="Int. J. Syst. Evol. Microbiol.">
        <title>Bacillus horneckiae sp. nov., isolated from a spacecraft-assembly clean room.</title>
        <authorList>
            <person name="Vaishampayan P."/>
            <person name="Probst A."/>
            <person name="Krishnamurthi S."/>
            <person name="Ghosh S."/>
            <person name="Osman S."/>
            <person name="McDowall A."/>
            <person name="Ruckmani A."/>
            <person name="Mayilraj S."/>
            <person name="Venkateswaran K."/>
        </authorList>
    </citation>
    <scope>NUCLEOTIDE SEQUENCE [LARGE SCALE GENOMIC DNA]</scope>
    <source>
        <strain evidence="11">1PO1SC</strain>
    </source>
</reference>
<organism evidence="10 11">
    <name type="scientific">Cytobacillus horneckiae</name>
    <dbReference type="NCBI Taxonomy" id="549687"/>
    <lineage>
        <taxon>Bacteria</taxon>
        <taxon>Bacillati</taxon>
        <taxon>Bacillota</taxon>
        <taxon>Bacilli</taxon>
        <taxon>Bacillales</taxon>
        <taxon>Bacillaceae</taxon>
        <taxon>Cytobacillus</taxon>
    </lineage>
</organism>
<dbReference type="AlphaFoldDB" id="A0A2N0ZF92"/>
<protein>
    <submittedName>
        <fullName evidence="10">DUF421 domain-containing protein</fullName>
    </submittedName>
</protein>
<dbReference type="InterPro" id="IPR007353">
    <property type="entry name" value="DUF421"/>
</dbReference>
<comment type="similarity">
    <text evidence="2">Belongs to the UPF0702 family.</text>
</comment>
<keyword evidence="11" id="KW-1185">Reference proteome</keyword>
<dbReference type="PANTHER" id="PTHR34582">
    <property type="entry name" value="UPF0702 TRANSMEMBRANE PROTEIN YCAP"/>
    <property type="match status" value="1"/>
</dbReference>
<evidence type="ECO:0000256" key="1">
    <source>
        <dbReference type="ARBA" id="ARBA00004651"/>
    </source>
</evidence>
<keyword evidence="6 7" id="KW-0472">Membrane</keyword>
<evidence type="ECO:0000256" key="6">
    <source>
        <dbReference type="ARBA" id="ARBA00023136"/>
    </source>
</evidence>
<feature type="domain" description="YetF C-terminal" evidence="8">
    <location>
        <begin position="81"/>
        <end position="215"/>
    </location>
</feature>
<evidence type="ECO:0000256" key="4">
    <source>
        <dbReference type="ARBA" id="ARBA00022692"/>
    </source>
</evidence>
<evidence type="ECO:0000256" key="3">
    <source>
        <dbReference type="ARBA" id="ARBA00022475"/>
    </source>
</evidence>
<accession>A0A2N0ZF92</accession>
<dbReference type="Gene3D" id="3.30.240.20">
    <property type="entry name" value="bsu07140 like domains"/>
    <property type="match status" value="2"/>
</dbReference>
<evidence type="ECO:0000259" key="8">
    <source>
        <dbReference type="Pfam" id="PF04239"/>
    </source>
</evidence>
<keyword evidence="4 7" id="KW-0812">Transmembrane</keyword>
<evidence type="ECO:0000256" key="2">
    <source>
        <dbReference type="ARBA" id="ARBA00006448"/>
    </source>
</evidence>
<evidence type="ECO:0000256" key="5">
    <source>
        <dbReference type="ARBA" id="ARBA00022989"/>
    </source>
</evidence>
<gene>
    <name evidence="10" type="ORF">CWS20_15095</name>
</gene>
<comment type="caution">
    <text evidence="10">The sequence shown here is derived from an EMBL/GenBank/DDBJ whole genome shotgun (WGS) entry which is preliminary data.</text>
</comment>
<dbReference type="PANTHER" id="PTHR34582:SF5">
    <property type="entry name" value="UPF0702 TRANSMEMBRANE PROTEIN YETF"/>
    <property type="match status" value="1"/>
</dbReference>
<dbReference type="RefSeq" id="WP_066196360.1">
    <property type="nucleotide sequence ID" value="NZ_JAFDQP010000006.1"/>
</dbReference>
<keyword evidence="3" id="KW-1003">Cell membrane</keyword>
<evidence type="ECO:0000313" key="10">
    <source>
        <dbReference type="EMBL" id="PKG28168.1"/>
    </source>
</evidence>
<dbReference type="Proteomes" id="UP000233343">
    <property type="component" value="Unassembled WGS sequence"/>
</dbReference>
<name>A0A2N0ZF92_9BACI</name>
<feature type="transmembrane region" description="Helical" evidence="7">
    <location>
        <begin position="6"/>
        <end position="26"/>
    </location>
</feature>